<keyword evidence="4" id="KW-1185">Reference proteome</keyword>
<organism evidence="3 4">
    <name type="scientific">Arthrobacter ginsengisoli</name>
    <dbReference type="NCBI Taxonomy" id="1356565"/>
    <lineage>
        <taxon>Bacteria</taxon>
        <taxon>Bacillati</taxon>
        <taxon>Actinomycetota</taxon>
        <taxon>Actinomycetes</taxon>
        <taxon>Micrococcales</taxon>
        <taxon>Micrococcaceae</taxon>
        <taxon>Arthrobacter</taxon>
    </lineage>
</organism>
<evidence type="ECO:0000313" key="3">
    <source>
        <dbReference type="EMBL" id="MDR7081009.1"/>
    </source>
</evidence>
<dbReference type="RefSeq" id="WP_310049862.1">
    <property type="nucleotide sequence ID" value="NZ_JAVDVQ010000001.1"/>
</dbReference>
<feature type="transmembrane region" description="Helical" evidence="2">
    <location>
        <begin position="36"/>
        <end position="57"/>
    </location>
</feature>
<name>A0ABU1U745_9MICC</name>
<comment type="caution">
    <text evidence="3">The sequence shown here is derived from an EMBL/GenBank/DDBJ whole genome shotgun (WGS) entry which is preliminary data.</text>
</comment>
<evidence type="ECO:0000256" key="1">
    <source>
        <dbReference type="SAM" id="MobiDB-lite"/>
    </source>
</evidence>
<sequence>MIENQNQAGGMKVDDSLPCGARPGISDRGNGRLRHLSIAVVLAVGGVGVVSGTAQAAPGPEKPSYTAGAPGSGDAYFP</sequence>
<protein>
    <submittedName>
        <fullName evidence="3">Uncharacterized protein</fullName>
    </submittedName>
</protein>
<keyword evidence="2" id="KW-0472">Membrane</keyword>
<accession>A0ABU1U745</accession>
<reference evidence="3 4" key="1">
    <citation type="submission" date="2023-07" db="EMBL/GenBank/DDBJ databases">
        <title>Sorghum-associated microbial communities from plants grown in Nebraska, USA.</title>
        <authorList>
            <person name="Schachtman D."/>
        </authorList>
    </citation>
    <scope>NUCLEOTIDE SEQUENCE [LARGE SCALE GENOMIC DNA]</scope>
    <source>
        <strain evidence="3 4">BE167</strain>
    </source>
</reference>
<proteinExistence type="predicted"/>
<evidence type="ECO:0000313" key="4">
    <source>
        <dbReference type="Proteomes" id="UP001252243"/>
    </source>
</evidence>
<keyword evidence="2" id="KW-1133">Transmembrane helix</keyword>
<gene>
    <name evidence="3" type="ORF">J2X01_000278</name>
</gene>
<feature type="region of interest" description="Disordered" evidence="1">
    <location>
        <begin position="52"/>
        <end position="78"/>
    </location>
</feature>
<dbReference type="Proteomes" id="UP001252243">
    <property type="component" value="Unassembled WGS sequence"/>
</dbReference>
<keyword evidence="2" id="KW-0812">Transmembrane</keyword>
<evidence type="ECO:0000256" key="2">
    <source>
        <dbReference type="SAM" id="Phobius"/>
    </source>
</evidence>
<dbReference type="EMBL" id="JAVDVQ010000001">
    <property type="protein sequence ID" value="MDR7081009.1"/>
    <property type="molecule type" value="Genomic_DNA"/>
</dbReference>
<feature type="region of interest" description="Disordered" evidence="1">
    <location>
        <begin position="1"/>
        <end position="29"/>
    </location>
</feature>